<reference evidence="2 3" key="1">
    <citation type="submission" date="2018-05" db="EMBL/GenBank/DDBJ databases">
        <title>A metagenomic window into the 2 km-deep terrestrial subsurface aquifer revealed taxonomically and functionally diverse microbial community comprising novel uncultured bacterial lineages.</title>
        <authorList>
            <person name="Kadnikov V.V."/>
            <person name="Mardanov A.V."/>
            <person name="Beletsky A.V."/>
            <person name="Banks D."/>
            <person name="Pimenov N.V."/>
            <person name="Frank Y.A."/>
            <person name="Karnachuk O.V."/>
            <person name="Ravin N.V."/>
        </authorList>
    </citation>
    <scope>NUCLEOTIDE SEQUENCE [LARGE SCALE GENOMIC DNA]</scope>
    <source>
        <strain evidence="2">BY5</strain>
    </source>
</reference>
<evidence type="ECO:0000313" key="3">
    <source>
        <dbReference type="Proteomes" id="UP000252355"/>
    </source>
</evidence>
<dbReference type="AlphaFoldDB" id="A0A367ZPY3"/>
<gene>
    <name evidence="2" type="ORF">OZSIB_3677</name>
</gene>
<dbReference type="Proteomes" id="UP000252355">
    <property type="component" value="Unassembled WGS sequence"/>
</dbReference>
<organism evidence="2 3">
    <name type="scientific">Candidatus Ozemobacter sibiricus</name>
    <dbReference type="NCBI Taxonomy" id="2268124"/>
    <lineage>
        <taxon>Bacteria</taxon>
        <taxon>Candidatus Ozemobacteria</taxon>
        <taxon>Candidatus Ozemobacterales</taxon>
        <taxon>Candidatus Ozemobacteraceae</taxon>
        <taxon>Candidatus Ozemobacter</taxon>
    </lineage>
</organism>
<name>A0A367ZPY3_9BACT</name>
<feature type="transmembrane region" description="Helical" evidence="1">
    <location>
        <begin position="6"/>
        <end position="27"/>
    </location>
</feature>
<comment type="caution">
    <text evidence="2">The sequence shown here is derived from an EMBL/GenBank/DDBJ whole genome shotgun (WGS) entry which is preliminary data.</text>
</comment>
<dbReference type="EMBL" id="QOQW01000008">
    <property type="protein sequence ID" value="RCK80173.1"/>
    <property type="molecule type" value="Genomic_DNA"/>
</dbReference>
<sequence>MTVVELVVAIGIMVVLLGIVFQVLPSIGRQERDLDRQLRFAQTAQEVFTLMKSDLRSLERLQAGPDRLDLTRVVGLTAAGNEQIERVSWQLGPRGVTEHRGTGEARLHSFLEAGEEATGRSFGGGFRLTGIRTEDDGSVSGEVMIDLRVDEGRRSDRPAMVASLSVAVRGRVLQTVGQAAPTSGGAP</sequence>
<proteinExistence type="predicted"/>
<evidence type="ECO:0000256" key="1">
    <source>
        <dbReference type="SAM" id="Phobius"/>
    </source>
</evidence>
<keyword evidence="1" id="KW-0472">Membrane</keyword>
<keyword evidence="1" id="KW-1133">Transmembrane helix</keyword>
<protein>
    <submittedName>
        <fullName evidence="2">Uncharacterized protein</fullName>
    </submittedName>
</protein>
<evidence type="ECO:0000313" key="2">
    <source>
        <dbReference type="EMBL" id="RCK80173.1"/>
    </source>
</evidence>
<keyword evidence="1" id="KW-0812">Transmembrane</keyword>
<accession>A0A367ZPY3</accession>